<keyword evidence="3" id="KW-1185">Reference proteome</keyword>
<evidence type="ECO:0000313" key="3">
    <source>
        <dbReference type="Proteomes" id="UP000799750"/>
    </source>
</evidence>
<dbReference type="Proteomes" id="UP000799750">
    <property type="component" value="Unassembled WGS sequence"/>
</dbReference>
<protein>
    <submittedName>
        <fullName evidence="2">Uncharacterized protein</fullName>
    </submittedName>
</protein>
<accession>A0A6A6R646</accession>
<feature type="region of interest" description="Disordered" evidence="1">
    <location>
        <begin position="134"/>
        <end position="171"/>
    </location>
</feature>
<dbReference type="AlphaFoldDB" id="A0A6A6R646"/>
<feature type="compositionally biased region" description="Basic and acidic residues" evidence="1">
    <location>
        <begin position="845"/>
        <end position="869"/>
    </location>
</feature>
<feature type="compositionally biased region" description="Basic and acidic residues" evidence="1">
    <location>
        <begin position="136"/>
        <end position="145"/>
    </location>
</feature>
<feature type="region of interest" description="Disordered" evidence="1">
    <location>
        <begin position="1"/>
        <end position="77"/>
    </location>
</feature>
<organism evidence="2 3">
    <name type="scientific">Lophium mytilinum</name>
    <dbReference type="NCBI Taxonomy" id="390894"/>
    <lineage>
        <taxon>Eukaryota</taxon>
        <taxon>Fungi</taxon>
        <taxon>Dikarya</taxon>
        <taxon>Ascomycota</taxon>
        <taxon>Pezizomycotina</taxon>
        <taxon>Dothideomycetes</taxon>
        <taxon>Pleosporomycetidae</taxon>
        <taxon>Mytilinidiales</taxon>
        <taxon>Mytilinidiaceae</taxon>
        <taxon>Lophium</taxon>
    </lineage>
</organism>
<feature type="compositionally biased region" description="Basic and acidic residues" evidence="1">
    <location>
        <begin position="301"/>
        <end position="312"/>
    </location>
</feature>
<sequence>MNPRTTKGNRPVAQGTLRSTADSDRPVLRDLTNTRAGPHGGGDTSNRRGVAIKVVKKSGDSESNEDELPIRPLDPKEYNKDYTLPQLRALCDRDGITYPKSTTKRNLIDRIVSFDLQNKIGDWDTDCTLESYDPFADDKRGDESNTRAGSDAQSEVSGDKQKGAKSTSKSRDPDWEQLKALRLIFYNKLCIDVDLKDSELLINLLECACQLGRSEGRAYDKKKTGDFHYLYTRLRDRYERYVGVSKRNRVPGDMKFMLEFLKYYYELRPQRNSQGFITFSKAYVKHQLQQAARSASAEKSLPMEDKDNDHGGVTRGNGPENDSAVEDITGSYAKKDFQDLKEECAKRIMGLGNDVAVVTSLLKFCHETRPTKNTGTHFTSRGAAWLKQLLRQKCAKHIGGTRRDKDFAVALLQFYDTLDIVVHAEENILEASPSHKVPTAENGDERAASMKPKHLKGPEDAPVKKARGVATAGSVRGHVRSEDKKESQGHISKAVQTSFKKTASSERKAFAKIEYSVLRKDVKQRITAHLEDTAFIAKLWRICCKLRPLTTGQSPDFKSRDPQYVVGGFSRKFYEHVGTAQKRVDGDKHFLVEFLVAFEVLRPNACGKELVDPGVEKRTSNKPEGEYTKDEKVQELQGVAKTKASVEKPRKNKPGTGGEVTKSTSALSAPVTPPSCPTTTVAVTSRKRGRDVDEVQQRTTEREAKKPRRTVELNKPTKRTREEVEKETESKGPAAKKLRMTARPIKSPKVNSSGLPQKTLHEGNAEAPPSPAPPSASVPVPVTLPQSHHLASHSPTALGSPVLTPLALPPAIQLSSSKKRKREEDVASESKASPPPKKMTLGELVEMRASKKRAAEEAKSTSEGSEKIAEGSPKGAVVDAASHAV</sequence>
<feature type="compositionally biased region" description="Polar residues" evidence="1">
    <location>
        <begin position="146"/>
        <end position="156"/>
    </location>
</feature>
<feature type="region of interest" description="Disordered" evidence="1">
    <location>
        <begin position="294"/>
        <end position="325"/>
    </location>
</feature>
<dbReference type="OrthoDB" id="10423881at2759"/>
<evidence type="ECO:0000256" key="1">
    <source>
        <dbReference type="SAM" id="MobiDB-lite"/>
    </source>
</evidence>
<evidence type="ECO:0000313" key="2">
    <source>
        <dbReference type="EMBL" id="KAF2499936.1"/>
    </source>
</evidence>
<proteinExistence type="predicted"/>
<feature type="compositionally biased region" description="Basic and acidic residues" evidence="1">
    <location>
        <begin position="719"/>
        <end position="730"/>
    </location>
</feature>
<feature type="compositionally biased region" description="Basic and acidic residues" evidence="1">
    <location>
        <begin position="690"/>
        <end position="712"/>
    </location>
</feature>
<feature type="region of interest" description="Disordered" evidence="1">
    <location>
        <begin position="610"/>
        <end position="885"/>
    </location>
</feature>
<reference evidence="2" key="1">
    <citation type="journal article" date="2020" name="Stud. Mycol.">
        <title>101 Dothideomycetes genomes: a test case for predicting lifestyles and emergence of pathogens.</title>
        <authorList>
            <person name="Haridas S."/>
            <person name="Albert R."/>
            <person name="Binder M."/>
            <person name="Bloem J."/>
            <person name="Labutti K."/>
            <person name="Salamov A."/>
            <person name="Andreopoulos B."/>
            <person name="Baker S."/>
            <person name="Barry K."/>
            <person name="Bills G."/>
            <person name="Bluhm B."/>
            <person name="Cannon C."/>
            <person name="Castanera R."/>
            <person name="Culley D."/>
            <person name="Daum C."/>
            <person name="Ezra D."/>
            <person name="Gonzalez J."/>
            <person name="Henrissat B."/>
            <person name="Kuo A."/>
            <person name="Liang C."/>
            <person name="Lipzen A."/>
            <person name="Lutzoni F."/>
            <person name="Magnuson J."/>
            <person name="Mondo S."/>
            <person name="Nolan M."/>
            <person name="Ohm R."/>
            <person name="Pangilinan J."/>
            <person name="Park H.-J."/>
            <person name="Ramirez L."/>
            <person name="Alfaro M."/>
            <person name="Sun H."/>
            <person name="Tritt A."/>
            <person name="Yoshinaga Y."/>
            <person name="Zwiers L.-H."/>
            <person name="Turgeon B."/>
            <person name="Goodwin S."/>
            <person name="Spatafora J."/>
            <person name="Crous P."/>
            <person name="Grigoriev I."/>
        </authorList>
    </citation>
    <scope>NUCLEOTIDE SEQUENCE</scope>
    <source>
        <strain evidence="2">CBS 269.34</strain>
    </source>
</reference>
<dbReference type="EMBL" id="MU004183">
    <property type="protein sequence ID" value="KAF2499936.1"/>
    <property type="molecule type" value="Genomic_DNA"/>
</dbReference>
<feature type="region of interest" description="Disordered" evidence="1">
    <location>
        <begin position="433"/>
        <end position="493"/>
    </location>
</feature>
<feature type="compositionally biased region" description="Basic and acidic residues" evidence="1">
    <location>
        <begin position="610"/>
        <end position="634"/>
    </location>
</feature>
<feature type="compositionally biased region" description="Basic and acidic residues" evidence="1">
    <location>
        <begin position="479"/>
        <end position="488"/>
    </location>
</feature>
<name>A0A6A6R646_9PEZI</name>
<gene>
    <name evidence="2" type="ORF">BU16DRAFT_556427</name>
</gene>